<keyword evidence="2" id="KW-1185">Reference proteome</keyword>
<dbReference type="EMBL" id="JAAIVB010000084">
    <property type="protein sequence ID" value="NEX64600.1"/>
    <property type="molecule type" value="Genomic_DNA"/>
</dbReference>
<protein>
    <submittedName>
        <fullName evidence="1">Uncharacterized protein</fullName>
    </submittedName>
</protein>
<name>A0A6B3SUB2_9BURK</name>
<gene>
    <name evidence="1" type="ORF">G3574_26280</name>
</gene>
<dbReference type="AlphaFoldDB" id="A0A6B3SUB2"/>
<proteinExistence type="predicted"/>
<dbReference type="RefSeq" id="WP_163968537.1">
    <property type="nucleotide sequence ID" value="NZ_JAAIVB010000084.1"/>
</dbReference>
<reference evidence="1 2" key="1">
    <citation type="submission" date="2020-02" db="EMBL/GenBank/DDBJ databases">
        <authorList>
            <person name="Kim M.K."/>
        </authorList>
    </citation>
    <scope>NUCLEOTIDE SEQUENCE [LARGE SCALE GENOMIC DNA]</scope>
    <source>
        <strain evidence="1 2">17J57-3</strain>
    </source>
</reference>
<dbReference type="Proteomes" id="UP000482155">
    <property type="component" value="Unassembled WGS sequence"/>
</dbReference>
<dbReference type="PROSITE" id="PS51257">
    <property type="entry name" value="PROKAR_LIPOPROTEIN"/>
    <property type="match status" value="1"/>
</dbReference>
<comment type="caution">
    <text evidence="1">The sequence shown here is derived from an EMBL/GenBank/DDBJ whole genome shotgun (WGS) entry which is preliminary data.</text>
</comment>
<evidence type="ECO:0000313" key="1">
    <source>
        <dbReference type="EMBL" id="NEX64600.1"/>
    </source>
</evidence>
<organism evidence="1 2">
    <name type="scientific">Noviherbaspirillum galbum</name>
    <dbReference type="NCBI Taxonomy" id="2709383"/>
    <lineage>
        <taxon>Bacteria</taxon>
        <taxon>Pseudomonadati</taxon>
        <taxon>Pseudomonadota</taxon>
        <taxon>Betaproteobacteria</taxon>
        <taxon>Burkholderiales</taxon>
        <taxon>Oxalobacteraceae</taxon>
        <taxon>Noviherbaspirillum</taxon>
    </lineage>
</organism>
<accession>A0A6B3SUB2</accession>
<evidence type="ECO:0000313" key="2">
    <source>
        <dbReference type="Proteomes" id="UP000482155"/>
    </source>
</evidence>
<sequence length="132" mass="14204">MNQDRAGGAKRHGVLRGLVPMLACVVVACGTTACSGLHETFIANKPYTTTAAVEGDYVAPGQEDTIPACIRAIPAQERSAKRFLRLSIFSLRNRKFKFAEVPADSPLQHGDIVRIEAHDCSAGELSVIQGRL</sequence>